<dbReference type="Proteomes" id="UP001378242">
    <property type="component" value="Unassembled WGS sequence"/>
</dbReference>
<dbReference type="SUPFAM" id="SSF52283">
    <property type="entry name" value="Formate/glycerate dehydrogenase catalytic domain-like"/>
    <property type="match status" value="1"/>
</dbReference>
<name>A0ABU9GDT5_COBMA</name>
<dbReference type="Pfam" id="PF01262">
    <property type="entry name" value="AlaDh_PNT_C"/>
    <property type="match status" value="1"/>
</dbReference>
<dbReference type="InterPro" id="IPR007698">
    <property type="entry name" value="AlaDH/PNT_NAD(H)-bd"/>
</dbReference>
<dbReference type="SMART" id="SM01003">
    <property type="entry name" value="AlaDh_PNT_N"/>
    <property type="match status" value="1"/>
</dbReference>
<sequence>MLNILVVREMRAPDTVSQAADGQQGSADPTLARGECRVALDPVTAGKLARHLDSAIADSGDAIVHVESGAGRHAHFDDAAYAEQAGVAIVAEQDIPAARAAADLILCVRTPSESQINDFREGAVIVALMTPYQNPQLIQTLAQRGLTSLCMEFVPRISRAQSMDALSSQAAVAGYHAALLAANESSVFFPMLTTAAGTVRPARVVVVGAGVAGLQAIATAKRLGAQVWAYDIRAAAREQVESLGAKMIDTGVDASGEGGYARELTDEERAQQAEALARHMGDAHVVISTAAIPGRPSPRIISREMVEGMKPGAVLVDLAAEGGGNCELTQPGARVEHGGVTVLGPLDMASSLSVNASEMYAKNLFNLLTPFMKDGELSLDFEDAVLGPMRLTEAGRITHDDVRARAEDAA</sequence>
<dbReference type="Gene3D" id="3.40.50.720">
    <property type="entry name" value="NAD(P)-binding Rossmann-like Domain"/>
    <property type="match status" value="2"/>
</dbReference>
<dbReference type="EC" id="7.1.1.1" evidence="3"/>
<evidence type="ECO:0000313" key="11">
    <source>
        <dbReference type="EMBL" id="MEL0616271.1"/>
    </source>
</evidence>
<comment type="function">
    <text evidence="1">The transhydrogenation between NADH and NADP is coupled to respiration and ATP hydrolysis and functions as a proton pump across the membrane.</text>
</comment>
<dbReference type="PANTHER" id="PTHR10160">
    <property type="entry name" value="NAD(P) TRANSHYDROGENASE"/>
    <property type="match status" value="1"/>
</dbReference>
<comment type="caution">
    <text evidence="11">The sequence shown here is derived from an EMBL/GenBank/DDBJ whole genome shotgun (WGS) entry which is preliminary data.</text>
</comment>
<evidence type="ECO:0000256" key="3">
    <source>
        <dbReference type="ARBA" id="ARBA00012943"/>
    </source>
</evidence>
<reference evidence="11 12" key="1">
    <citation type="submission" date="2024-02" db="EMBL/GenBank/DDBJ databases">
        <title>Bacteria isolated from the canopy kelp, Nereocystis luetkeana.</title>
        <authorList>
            <person name="Pfister C.A."/>
            <person name="Younker I.T."/>
            <person name="Light S.H."/>
        </authorList>
    </citation>
    <scope>NUCLEOTIDE SEQUENCE [LARGE SCALE GENOMIC DNA]</scope>
    <source>
        <strain evidence="11 12">TI.5.07</strain>
    </source>
</reference>
<protein>
    <recommendedName>
        <fullName evidence="3">proton-translocating NAD(P)(+) transhydrogenase</fullName>
        <ecNumber evidence="3">7.1.1.1</ecNumber>
    </recommendedName>
</protein>
<dbReference type="InterPro" id="IPR007886">
    <property type="entry name" value="AlaDH/PNT_N"/>
</dbReference>
<proteinExistence type="inferred from homology"/>
<comment type="similarity">
    <text evidence="2">Belongs to the AlaDH/PNT family.</text>
</comment>
<evidence type="ECO:0000313" key="12">
    <source>
        <dbReference type="Proteomes" id="UP001378242"/>
    </source>
</evidence>
<evidence type="ECO:0000256" key="4">
    <source>
        <dbReference type="ARBA" id="ARBA00022741"/>
    </source>
</evidence>
<evidence type="ECO:0000256" key="8">
    <source>
        <dbReference type="ARBA" id="ARBA00048202"/>
    </source>
</evidence>
<dbReference type="SMART" id="SM01002">
    <property type="entry name" value="AlaDh_PNT_C"/>
    <property type="match status" value="1"/>
</dbReference>
<accession>A0ABU9GDT5</accession>
<evidence type="ECO:0000256" key="2">
    <source>
        <dbReference type="ARBA" id="ARBA00005689"/>
    </source>
</evidence>
<keyword evidence="12" id="KW-1185">Reference proteome</keyword>
<dbReference type="EMBL" id="JBAKAP010000004">
    <property type="protein sequence ID" value="MEL0616271.1"/>
    <property type="molecule type" value="Genomic_DNA"/>
</dbReference>
<evidence type="ECO:0000256" key="1">
    <source>
        <dbReference type="ARBA" id="ARBA00003943"/>
    </source>
</evidence>
<dbReference type="RefSeq" id="WP_205632706.1">
    <property type="nucleotide sequence ID" value="NZ_CP017114.1"/>
</dbReference>
<feature type="domain" description="Alanine dehydrogenase/pyridine nucleotide transhydrogenase N-terminal" evidence="10">
    <location>
        <begin position="31"/>
        <end position="173"/>
    </location>
</feature>
<evidence type="ECO:0000256" key="7">
    <source>
        <dbReference type="ARBA" id="ARBA00023027"/>
    </source>
</evidence>
<evidence type="ECO:0000259" key="10">
    <source>
        <dbReference type="SMART" id="SM01003"/>
    </source>
</evidence>
<comment type="catalytic activity">
    <reaction evidence="8">
        <text>NAD(+) + NADPH + H(+)(in) = NADH + NADP(+) + H(+)(out)</text>
        <dbReference type="Rhea" id="RHEA:47992"/>
        <dbReference type="ChEBI" id="CHEBI:15378"/>
        <dbReference type="ChEBI" id="CHEBI:57540"/>
        <dbReference type="ChEBI" id="CHEBI:57783"/>
        <dbReference type="ChEBI" id="CHEBI:57945"/>
        <dbReference type="ChEBI" id="CHEBI:58349"/>
        <dbReference type="EC" id="7.1.1.1"/>
    </reaction>
</comment>
<evidence type="ECO:0000256" key="5">
    <source>
        <dbReference type="ARBA" id="ARBA00022857"/>
    </source>
</evidence>
<gene>
    <name evidence="11" type="ORF">V6243_05455</name>
</gene>
<evidence type="ECO:0000256" key="6">
    <source>
        <dbReference type="ARBA" id="ARBA00022967"/>
    </source>
</evidence>
<keyword evidence="4" id="KW-0547">Nucleotide-binding</keyword>
<dbReference type="GeneID" id="43178612"/>
<keyword evidence="5" id="KW-0521">NADP</keyword>
<dbReference type="CDD" id="cd05304">
    <property type="entry name" value="Rubrum_tdh"/>
    <property type="match status" value="1"/>
</dbReference>
<dbReference type="PANTHER" id="PTHR10160:SF19">
    <property type="entry name" value="PROTON-TRANSLOCATING NAD(P)(+) TRANSHYDROGENASE"/>
    <property type="match status" value="1"/>
</dbReference>
<evidence type="ECO:0000259" key="9">
    <source>
        <dbReference type="SMART" id="SM01002"/>
    </source>
</evidence>
<keyword evidence="7" id="KW-0520">NAD</keyword>
<dbReference type="InterPro" id="IPR008143">
    <property type="entry name" value="Ala_DH/PNT_CS2"/>
</dbReference>
<feature type="domain" description="Alanine dehydrogenase/pyridine nucleotide transhydrogenase NAD(H)-binding" evidence="9">
    <location>
        <begin position="182"/>
        <end position="344"/>
    </location>
</feature>
<dbReference type="InterPro" id="IPR036291">
    <property type="entry name" value="NAD(P)-bd_dom_sf"/>
</dbReference>
<dbReference type="PROSITE" id="PS00837">
    <property type="entry name" value="ALADH_PNT_2"/>
    <property type="match status" value="1"/>
</dbReference>
<organism evidence="11 12">
    <name type="scientific">Cobetia marina</name>
    <name type="common">Deleya marina</name>
    <dbReference type="NCBI Taxonomy" id="28258"/>
    <lineage>
        <taxon>Bacteria</taxon>
        <taxon>Pseudomonadati</taxon>
        <taxon>Pseudomonadota</taxon>
        <taxon>Gammaproteobacteria</taxon>
        <taxon>Oceanospirillales</taxon>
        <taxon>Halomonadaceae</taxon>
        <taxon>Cobetia</taxon>
    </lineage>
</organism>
<dbReference type="SUPFAM" id="SSF51735">
    <property type="entry name" value="NAD(P)-binding Rossmann-fold domains"/>
    <property type="match status" value="1"/>
</dbReference>
<dbReference type="Pfam" id="PF05222">
    <property type="entry name" value="AlaDh_PNT_N"/>
    <property type="match status" value="1"/>
</dbReference>
<keyword evidence="6" id="KW-1278">Translocase</keyword>